<dbReference type="AlphaFoldDB" id="A0A420ZDD1"/>
<dbReference type="InterPro" id="IPR001667">
    <property type="entry name" value="DDH_dom"/>
</dbReference>
<dbReference type="SUPFAM" id="SSF64182">
    <property type="entry name" value="DHH phosphoesterases"/>
    <property type="match status" value="1"/>
</dbReference>
<reference evidence="3 4" key="1">
    <citation type="submission" date="2018-06" db="EMBL/GenBank/DDBJ databases">
        <title>Extensive metabolic versatility and redundancy in microbially diverse, dynamic hydrothermal sediments.</title>
        <authorList>
            <person name="Dombrowski N."/>
            <person name="Teske A."/>
            <person name="Baker B.J."/>
        </authorList>
    </citation>
    <scope>NUCLEOTIDE SEQUENCE [LARGE SCALE GENOMIC DNA]</scope>
    <source>
        <strain evidence="3">B79_G16</strain>
    </source>
</reference>
<evidence type="ECO:0000313" key="4">
    <source>
        <dbReference type="Proteomes" id="UP000281261"/>
    </source>
</evidence>
<comment type="caution">
    <text evidence="3">The sequence shown here is derived from an EMBL/GenBank/DDBJ whole genome shotgun (WGS) entry which is preliminary data.</text>
</comment>
<dbReference type="Pfam" id="PF01368">
    <property type="entry name" value="DHH"/>
    <property type="match status" value="1"/>
</dbReference>
<dbReference type="EMBL" id="QMNG01000002">
    <property type="protein sequence ID" value="RLC37650.1"/>
    <property type="molecule type" value="Genomic_DNA"/>
</dbReference>
<dbReference type="InterPro" id="IPR003156">
    <property type="entry name" value="DHHA1_dom"/>
</dbReference>
<dbReference type="PANTHER" id="PTHR47618">
    <property type="entry name" value="BIFUNCTIONAL OLIGORIBONUCLEASE AND PAP PHOSPHATASE NRNA"/>
    <property type="match status" value="1"/>
</dbReference>
<dbReference type="Pfam" id="PF02272">
    <property type="entry name" value="DHHA1"/>
    <property type="match status" value="1"/>
</dbReference>
<evidence type="ECO:0000313" key="3">
    <source>
        <dbReference type="EMBL" id="RLC37650.1"/>
    </source>
</evidence>
<protein>
    <submittedName>
        <fullName evidence="3">Uncharacterized protein</fullName>
    </submittedName>
</protein>
<dbReference type="GO" id="GO:0003676">
    <property type="term" value="F:nucleic acid binding"/>
    <property type="evidence" value="ECO:0007669"/>
    <property type="project" value="InterPro"/>
</dbReference>
<dbReference type="InterPro" id="IPR038763">
    <property type="entry name" value="DHH_sf"/>
</dbReference>
<feature type="domain" description="DHHA1" evidence="2">
    <location>
        <begin position="288"/>
        <end position="370"/>
    </location>
</feature>
<feature type="domain" description="DDH" evidence="1">
    <location>
        <begin position="19"/>
        <end position="211"/>
    </location>
</feature>
<dbReference type="PANTHER" id="PTHR47618:SF1">
    <property type="entry name" value="BIFUNCTIONAL OLIGORIBONUCLEASE AND PAP PHOSPHATASE NRNA"/>
    <property type="match status" value="1"/>
</dbReference>
<dbReference type="Gene3D" id="3.10.310.30">
    <property type="match status" value="1"/>
</dbReference>
<organism evidence="3 4">
    <name type="scientific">candidate division Kazan bacterium</name>
    <dbReference type="NCBI Taxonomy" id="2202143"/>
    <lineage>
        <taxon>Bacteria</taxon>
        <taxon>Bacteria division Kazan-3B-28</taxon>
    </lineage>
</organism>
<name>A0A420ZDD1_UNCK3</name>
<dbReference type="Gene3D" id="3.90.1640.10">
    <property type="entry name" value="inorganic pyrophosphatase (n-terminal core)"/>
    <property type="match status" value="2"/>
</dbReference>
<gene>
    <name evidence="3" type="ORF">DRH29_00960</name>
</gene>
<evidence type="ECO:0000259" key="2">
    <source>
        <dbReference type="Pfam" id="PF02272"/>
    </source>
</evidence>
<proteinExistence type="predicted"/>
<sequence>MEQTPKQQIVELIKKAQNILIAPSQPDGDSLGSSLALLLVLKKMGKKVSLRIDGSVKPSYQFLPGVKNINSEDASGARDFIITLSSSTAEAEKLSYTMEDGKLNIIITPKKGSYRPEDASFKQGQPKYDIIIVLDAAVLTQLGETYSQSPALFKEVPVINIDHHASNSFFGTVNLVDMTSSSTAEILIGLIEALGSDLINEDVATCLLTGIIADTGSFQNANTSPKSLTVAAQMVGFGARHQEIIKNLFKTKTLPTLKLWGQVLSGVQVDAEKKFAWGVASLQDLKASGATKEDFAGLIDSLMTSIPGVEVVLLLTEREPNIIYGSIRTTKGVDAVEIANLFGGGGHPGAAAFQMLDMTIDQALPIVIEKISAYQSDRLALKSAPQEEKITSTA</sequence>
<dbReference type="Proteomes" id="UP000281261">
    <property type="component" value="Unassembled WGS sequence"/>
</dbReference>
<evidence type="ECO:0000259" key="1">
    <source>
        <dbReference type="Pfam" id="PF01368"/>
    </source>
</evidence>
<dbReference type="InterPro" id="IPR051319">
    <property type="entry name" value="Oligoribo/pAp-PDE_c-di-AMP_PDE"/>
</dbReference>
<accession>A0A420ZDD1</accession>